<accession>A0ABZ2KF98</accession>
<dbReference type="InterPro" id="IPR013229">
    <property type="entry name" value="PEGA"/>
</dbReference>
<dbReference type="Gene3D" id="1.25.40.10">
    <property type="entry name" value="Tetratricopeptide repeat domain"/>
    <property type="match status" value="1"/>
</dbReference>
<dbReference type="SUPFAM" id="SSF48452">
    <property type="entry name" value="TPR-like"/>
    <property type="match status" value="1"/>
</dbReference>
<name>A0ABZ2KF98_9BACT</name>
<feature type="region of interest" description="Disordered" evidence="1">
    <location>
        <begin position="233"/>
        <end position="265"/>
    </location>
</feature>
<feature type="transmembrane region" description="Helical" evidence="2">
    <location>
        <begin position="269"/>
        <end position="292"/>
    </location>
</feature>
<feature type="domain" description="PEGA" evidence="3">
    <location>
        <begin position="168"/>
        <end position="235"/>
    </location>
</feature>
<reference evidence="4 5" key="1">
    <citation type="submission" date="2021-12" db="EMBL/GenBank/DDBJ databases">
        <title>Discovery of the Pendulisporaceae a myxobacterial family with distinct sporulation behavior and unique specialized metabolism.</title>
        <authorList>
            <person name="Garcia R."/>
            <person name="Popoff A."/>
            <person name="Bader C.D."/>
            <person name="Loehr J."/>
            <person name="Walesch S."/>
            <person name="Walt C."/>
            <person name="Boldt J."/>
            <person name="Bunk B."/>
            <person name="Haeckl F.J.F.P.J."/>
            <person name="Gunesch A.P."/>
            <person name="Birkelbach J."/>
            <person name="Nuebel U."/>
            <person name="Pietschmann T."/>
            <person name="Bach T."/>
            <person name="Mueller R."/>
        </authorList>
    </citation>
    <scope>NUCLEOTIDE SEQUENCE [LARGE SCALE GENOMIC DNA]</scope>
    <source>
        <strain evidence="4 5">MSr12523</strain>
    </source>
</reference>
<dbReference type="EMBL" id="CP089982">
    <property type="protein sequence ID" value="WXA97338.1"/>
    <property type="molecule type" value="Genomic_DNA"/>
</dbReference>
<feature type="region of interest" description="Disordered" evidence="1">
    <location>
        <begin position="183"/>
        <end position="202"/>
    </location>
</feature>
<evidence type="ECO:0000313" key="5">
    <source>
        <dbReference type="Proteomes" id="UP001379533"/>
    </source>
</evidence>
<dbReference type="RefSeq" id="WP_394847954.1">
    <property type="nucleotide sequence ID" value="NZ_CP089982.1"/>
</dbReference>
<keyword evidence="2" id="KW-1133">Transmembrane helix</keyword>
<evidence type="ECO:0000256" key="1">
    <source>
        <dbReference type="SAM" id="MobiDB-lite"/>
    </source>
</evidence>
<feature type="compositionally biased region" description="Pro residues" evidence="1">
    <location>
        <begin position="236"/>
        <end position="262"/>
    </location>
</feature>
<dbReference type="Proteomes" id="UP001379533">
    <property type="component" value="Chromosome"/>
</dbReference>
<gene>
    <name evidence="4" type="ORF">LZC95_10875</name>
</gene>
<sequence>MRPDGANMDGTARYRRWMGVGARVGVLAGAICLIQSAAYAQQPPGGAPAQAKPAATKPAPGGAAGATAPGGAAAAKPNLAEAKKQYQTGEAKFKEGDYATALAAFQASDAIKASPQNARYIALSQDKLGQYPEAVAAYERFLAEVPANMKKDGEAATARVAEIKALPGKVHVESLPASAQLTVDGKPAASPTPADLDLPPGKHALHVAADGYLAKDQDIEVAYGSKQDVKVELEAVPPPPPPPPAPVAEAPPPPPPETPAPAPRSKVPAFVTGGVALAAAGVGTVFGIMALSDKSDFDKNPTASKADDGENHALIADMAIGVAITLGITSAVLFFSAEEPAAKPAAKAAPRKLVAAPKAPPVTIRPTPIVTPHGGGAGALIRF</sequence>
<keyword evidence="5" id="KW-1185">Reference proteome</keyword>
<evidence type="ECO:0000259" key="3">
    <source>
        <dbReference type="Pfam" id="PF08308"/>
    </source>
</evidence>
<dbReference type="Pfam" id="PF08308">
    <property type="entry name" value="PEGA"/>
    <property type="match status" value="1"/>
</dbReference>
<keyword evidence="2" id="KW-0472">Membrane</keyword>
<feature type="region of interest" description="Disordered" evidence="1">
    <location>
        <begin position="43"/>
        <end position="72"/>
    </location>
</feature>
<organism evidence="4 5">
    <name type="scientific">Pendulispora brunnea</name>
    <dbReference type="NCBI Taxonomy" id="2905690"/>
    <lineage>
        <taxon>Bacteria</taxon>
        <taxon>Pseudomonadati</taxon>
        <taxon>Myxococcota</taxon>
        <taxon>Myxococcia</taxon>
        <taxon>Myxococcales</taxon>
        <taxon>Sorangiineae</taxon>
        <taxon>Pendulisporaceae</taxon>
        <taxon>Pendulispora</taxon>
    </lineage>
</organism>
<feature type="transmembrane region" description="Helical" evidence="2">
    <location>
        <begin position="313"/>
        <end position="335"/>
    </location>
</feature>
<evidence type="ECO:0000313" key="4">
    <source>
        <dbReference type="EMBL" id="WXA97338.1"/>
    </source>
</evidence>
<keyword evidence="2" id="KW-0812">Transmembrane</keyword>
<proteinExistence type="predicted"/>
<evidence type="ECO:0000256" key="2">
    <source>
        <dbReference type="SAM" id="Phobius"/>
    </source>
</evidence>
<protein>
    <submittedName>
        <fullName evidence="4">PEGA domain-containing protein</fullName>
    </submittedName>
</protein>
<dbReference type="InterPro" id="IPR011990">
    <property type="entry name" value="TPR-like_helical_dom_sf"/>
</dbReference>